<keyword evidence="4 6" id="KW-1133">Transmembrane helix</keyword>
<comment type="caution">
    <text evidence="7">The sequence shown here is derived from an EMBL/GenBank/DDBJ whole genome shotgun (WGS) entry which is preliminary data.</text>
</comment>
<gene>
    <name evidence="7" type="primary">REEP5</name>
    <name evidence="7" type="ORF">T11_601</name>
</gene>
<evidence type="ECO:0000256" key="1">
    <source>
        <dbReference type="ARBA" id="ARBA00004141"/>
    </source>
</evidence>
<keyword evidence="7" id="KW-0675">Receptor</keyword>
<dbReference type="Pfam" id="PF03134">
    <property type="entry name" value="TB2_DP1_HVA22"/>
    <property type="match status" value="1"/>
</dbReference>
<feature type="transmembrane region" description="Helical" evidence="6">
    <location>
        <begin position="110"/>
        <end position="130"/>
    </location>
</feature>
<keyword evidence="3 6" id="KW-0812">Transmembrane</keyword>
<feature type="transmembrane region" description="Helical" evidence="6">
    <location>
        <begin position="77"/>
        <end position="104"/>
    </location>
</feature>
<evidence type="ECO:0000313" key="8">
    <source>
        <dbReference type="Proteomes" id="UP000055024"/>
    </source>
</evidence>
<keyword evidence="5 6" id="KW-0472">Membrane</keyword>
<feature type="transmembrane region" description="Helical" evidence="6">
    <location>
        <begin position="32"/>
        <end position="56"/>
    </location>
</feature>
<dbReference type="AlphaFoldDB" id="A0A0V1GQ54"/>
<proteinExistence type="inferred from homology"/>
<evidence type="ECO:0000256" key="5">
    <source>
        <dbReference type="ARBA" id="ARBA00023136"/>
    </source>
</evidence>
<dbReference type="PANTHER" id="PTHR12300:SF161">
    <property type="entry name" value="RECEPTOR EXPRESSION-ENHANCING PROTEIN"/>
    <property type="match status" value="1"/>
</dbReference>
<comment type="subcellular location">
    <subcellularLocation>
        <location evidence="1 6">Membrane</location>
        <topology evidence="1 6">Multi-pass membrane protein</topology>
    </subcellularLocation>
</comment>
<accession>A0A0V1GQ54</accession>
<dbReference type="PANTHER" id="PTHR12300">
    <property type="entry name" value="HVA22-LIKE PROTEINS"/>
    <property type="match status" value="1"/>
</dbReference>
<evidence type="ECO:0000256" key="6">
    <source>
        <dbReference type="RuleBase" id="RU362006"/>
    </source>
</evidence>
<organism evidence="7 8">
    <name type="scientific">Trichinella zimbabwensis</name>
    <dbReference type="NCBI Taxonomy" id="268475"/>
    <lineage>
        <taxon>Eukaryota</taxon>
        <taxon>Metazoa</taxon>
        <taxon>Ecdysozoa</taxon>
        <taxon>Nematoda</taxon>
        <taxon>Enoplea</taxon>
        <taxon>Dorylaimia</taxon>
        <taxon>Trichinellida</taxon>
        <taxon>Trichinellidae</taxon>
        <taxon>Trichinella</taxon>
    </lineage>
</organism>
<dbReference type="GO" id="GO:0016020">
    <property type="term" value="C:membrane"/>
    <property type="evidence" value="ECO:0007669"/>
    <property type="project" value="UniProtKB-SubCell"/>
</dbReference>
<dbReference type="Proteomes" id="UP000055024">
    <property type="component" value="Unassembled WGS sequence"/>
</dbReference>
<evidence type="ECO:0000256" key="2">
    <source>
        <dbReference type="ARBA" id="ARBA00008573"/>
    </source>
</evidence>
<reference evidence="7 8" key="1">
    <citation type="submission" date="2015-01" db="EMBL/GenBank/DDBJ databases">
        <title>Evolution of Trichinella species and genotypes.</title>
        <authorList>
            <person name="Korhonen P.K."/>
            <person name="Edoardo P."/>
            <person name="Giuseppe L.R."/>
            <person name="Gasser R.B."/>
        </authorList>
    </citation>
    <scope>NUCLEOTIDE SEQUENCE [LARGE SCALE GENOMIC DNA]</scope>
    <source>
        <strain evidence="7">ISS1029</strain>
    </source>
</reference>
<dbReference type="EMBL" id="JYDP01000514">
    <property type="protein sequence ID" value="KRZ00325.1"/>
    <property type="molecule type" value="Genomic_DNA"/>
</dbReference>
<name>A0A0V1GQ54_9BILA</name>
<evidence type="ECO:0000256" key="3">
    <source>
        <dbReference type="ARBA" id="ARBA00022692"/>
    </source>
</evidence>
<evidence type="ECO:0000256" key="4">
    <source>
        <dbReference type="ARBA" id="ARBA00022989"/>
    </source>
</evidence>
<keyword evidence="8" id="KW-1185">Reference proteome</keyword>
<protein>
    <recommendedName>
        <fullName evidence="6">Receptor expression-enhancing protein</fullName>
    </recommendedName>
</protein>
<dbReference type="OrthoDB" id="10009287at2759"/>
<comment type="similarity">
    <text evidence="2 6">Belongs to the DP1 family.</text>
</comment>
<evidence type="ECO:0000313" key="7">
    <source>
        <dbReference type="EMBL" id="KRZ00325.1"/>
    </source>
</evidence>
<dbReference type="InterPro" id="IPR004345">
    <property type="entry name" value="TB2_DP1_HVA22"/>
</dbReference>
<sequence length="153" mass="17938">MATLAMNREKLRRYPRQPVIRQRRFHTPYTQAFAICMLLIVSPGAGLLCNCICIAYPAMKTITEMQANKNFNRKQWMFYWVIFGWFRIVDFLAECISFIIPIYWLLKCIFFVWLFTPSCLGAATLYEMLFQPRCSHLLSSCTTAVEMALYSLS</sequence>